<organism evidence="6 7">
    <name type="scientific">Mycoplasma zalophi</name>
    <dbReference type="NCBI Taxonomy" id="191287"/>
    <lineage>
        <taxon>Bacteria</taxon>
        <taxon>Bacillati</taxon>
        <taxon>Mycoplasmatota</taxon>
        <taxon>Mollicutes</taxon>
        <taxon>Mycoplasmataceae</taxon>
        <taxon>Mycoplasma</taxon>
    </lineage>
</organism>
<keyword evidence="4 6" id="KW-0436">Ligase</keyword>
<comment type="catalytic activity">
    <reaction evidence="4">
        <text>tRNA(Pro) + L-proline + ATP = L-prolyl-tRNA(Pro) + AMP + diphosphate</text>
        <dbReference type="Rhea" id="RHEA:14305"/>
        <dbReference type="Rhea" id="RHEA-COMP:9700"/>
        <dbReference type="Rhea" id="RHEA-COMP:9702"/>
        <dbReference type="ChEBI" id="CHEBI:30616"/>
        <dbReference type="ChEBI" id="CHEBI:33019"/>
        <dbReference type="ChEBI" id="CHEBI:60039"/>
        <dbReference type="ChEBI" id="CHEBI:78442"/>
        <dbReference type="ChEBI" id="CHEBI:78532"/>
        <dbReference type="ChEBI" id="CHEBI:456215"/>
        <dbReference type="EC" id="6.1.1.15"/>
    </reaction>
</comment>
<comment type="caution">
    <text evidence="6">The sequence shown here is derived from an EMBL/GenBank/DDBJ whole genome shotgun (WGS) entry which is preliminary data.</text>
</comment>
<dbReference type="InterPro" id="IPR002314">
    <property type="entry name" value="aa-tRNA-synt_IIb"/>
</dbReference>
<dbReference type="InterPro" id="IPR006195">
    <property type="entry name" value="aa-tRNA-synth_II"/>
</dbReference>
<dbReference type="PANTHER" id="PTHR43382:SF2">
    <property type="entry name" value="BIFUNCTIONAL GLUTAMATE_PROLINE--TRNA LIGASE"/>
    <property type="match status" value="1"/>
</dbReference>
<evidence type="ECO:0000259" key="5">
    <source>
        <dbReference type="PROSITE" id="PS50862"/>
    </source>
</evidence>
<dbReference type="PROSITE" id="PS50862">
    <property type="entry name" value="AA_TRNA_LIGASE_II"/>
    <property type="match status" value="1"/>
</dbReference>
<dbReference type="GO" id="GO:0004827">
    <property type="term" value="F:proline-tRNA ligase activity"/>
    <property type="evidence" value="ECO:0007669"/>
    <property type="project" value="UniProtKB-EC"/>
</dbReference>
<dbReference type="PANTHER" id="PTHR43382">
    <property type="entry name" value="PROLYL-TRNA SYNTHETASE"/>
    <property type="match status" value="1"/>
</dbReference>
<sequence>MAKKLEKITPLEEDFSKWYLDVIKNGDLISYGKARGTIIFKPLSYGIWENIQKNLDIEFKKQGVKNVYFPLLIPDSLIQKEKDHLEGFNPELATVTEVGGKPLTEKYYIRPTSEVLFSTYFKDNVESYNDLPLIYNQWANVIRWEKTTNPFLRTTEFLWQEGHTVHADALEARKLTKTMLRIYANFLKKYLSLPVIQGKKTPREKFSGACSTYTIEAMMKDGRALQAGTSHYLSQNFTKVFDITFKNKENQREYAYGTSWGVTTRLIGALIMAHGDDRGIIIPPRVAPVQIDVLEIFGHKDPKVKEFAQEVKKYLSKFFRVELDSSNKNPGFKASNSEIHGTPLRIEIGSKEAETKEIILIRRDTLEKQTIKFDKSIKTTIKKLFDDIHKNLYNQAHKRMIDNIVTTNDYQEFKQKIAEGKWVMIPFCGDETAEEFIQQETGATARCIPFKDPIKINKKSSCVINGTETKRNVIFAKSY</sequence>
<evidence type="ECO:0000313" key="7">
    <source>
        <dbReference type="Proteomes" id="UP000718793"/>
    </source>
</evidence>
<dbReference type="HAMAP" id="MF_01571">
    <property type="entry name" value="Pro_tRNA_synth_type3"/>
    <property type="match status" value="1"/>
</dbReference>
<dbReference type="InterPro" id="IPR016061">
    <property type="entry name" value="Pro-tRNA_ligase_II_C"/>
</dbReference>
<dbReference type="EMBL" id="JAHMHH010000003">
    <property type="protein sequence ID" value="MBU4692518.1"/>
    <property type="molecule type" value="Genomic_DNA"/>
</dbReference>
<evidence type="ECO:0000256" key="2">
    <source>
        <dbReference type="ARBA" id="ARBA00022840"/>
    </source>
</evidence>
<comment type="subunit">
    <text evidence="4">Homodimer.</text>
</comment>
<evidence type="ECO:0000313" key="6">
    <source>
        <dbReference type="EMBL" id="MBU4692518.1"/>
    </source>
</evidence>
<comment type="subcellular location">
    <subcellularLocation>
        <location evidence="4">Cytoplasm</location>
    </subcellularLocation>
</comment>
<evidence type="ECO:0000256" key="3">
    <source>
        <dbReference type="ARBA" id="ARBA00022917"/>
    </source>
</evidence>
<reference evidence="6" key="1">
    <citation type="submission" date="2021-06" db="EMBL/GenBank/DDBJ databases">
        <title>Novel Mycoplasma species detected in California sea lions (Zalophus californianus) from the USA.</title>
        <authorList>
            <person name="Volokhov D.V."/>
            <person name="Furtak V.A."/>
            <person name="Zagorodnyaya T.A."/>
        </authorList>
    </citation>
    <scope>NUCLEOTIDE SEQUENCE [LARGE SCALE GENOMIC DNA]</scope>
    <source>
        <strain evidence="6">CSL 5346</strain>
    </source>
</reference>
<proteinExistence type="inferred from homology"/>
<gene>
    <name evidence="4 6" type="primary">proS</name>
    <name evidence="6" type="ORF">KQ875_02840</name>
</gene>
<comment type="function">
    <text evidence="4">Catalyzes the attachment of proline to tRNA(Pro) in a two-step reaction: proline is first activated by ATP to form Pro-AMP and then transferred to the acceptor end of tRNA(Pro).</text>
</comment>
<dbReference type="Pfam" id="PF09180">
    <property type="entry name" value="ProRS-C_1"/>
    <property type="match status" value="1"/>
</dbReference>
<dbReference type="Proteomes" id="UP000718793">
    <property type="component" value="Unassembled WGS sequence"/>
</dbReference>
<comment type="similarity">
    <text evidence="4">Belongs to the class-II aminoacyl-tRNA synthetase family. ProS type 3 subfamily.</text>
</comment>
<dbReference type="InterPro" id="IPR004499">
    <property type="entry name" value="Pro-tRNA-ligase_IIa_arc-type"/>
</dbReference>
<dbReference type="SMART" id="SM00946">
    <property type="entry name" value="ProRS-C_1"/>
    <property type="match status" value="1"/>
</dbReference>
<dbReference type="Pfam" id="PF03129">
    <property type="entry name" value="HGTP_anticodon"/>
    <property type="match status" value="1"/>
</dbReference>
<keyword evidence="3 4" id="KW-0648">Protein biosynthesis</keyword>
<comment type="domain">
    <text evidence="4">Consists of three domains: the N-terminal catalytic domain, the anticodon-binding domain and the C-terminal extension.</text>
</comment>
<dbReference type="InterPro" id="IPR033721">
    <property type="entry name" value="ProRS_core_arch_euk"/>
</dbReference>
<dbReference type="EC" id="6.1.1.15" evidence="4"/>
<keyword evidence="2 4" id="KW-0067">ATP-binding</keyword>
<evidence type="ECO:0000256" key="1">
    <source>
        <dbReference type="ARBA" id="ARBA00022490"/>
    </source>
</evidence>
<dbReference type="NCBIfam" id="TIGR00408">
    <property type="entry name" value="proS_fam_I"/>
    <property type="match status" value="1"/>
</dbReference>
<feature type="domain" description="Aminoacyl-transfer RNA synthetases class-II family profile" evidence="5">
    <location>
        <begin position="35"/>
        <end position="283"/>
    </location>
</feature>
<accession>A0ABS6DQJ6</accession>
<protein>
    <recommendedName>
        <fullName evidence="4">Proline--tRNA ligase</fullName>
        <ecNumber evidence="4">6.1.1.15</ecNumber>
    </recommendedName>
    <alternativeName>
        <fullName evidence="4">Prolyl-tRNA synthetase</fullName>
        <shortName evidence="4">ProRS</shortName>
    </alternativeName>
</protein>
<dbReference type="RefSeq" id="WP_216489189.1">
    <property type="nucleotide sequence ID" value="NZ_JAHMHH010000003.1"/>
</dbReference>
<keyword evidence="4" id="KW-0547">Nucleotide-binding</keyword>
<keyword evidence="4" id="KW-0030">Aminoacyl-tRNA synthetase</keyword>
<keyword evidence="7" id="KW-1185">Reference proteome</keyword>
<dbReference type="CDD" id="cd00778">
    <property type="entry name" value="ProRS_core_arch_euk"/>
    <property type="match status" value="1"/>
</dbReference>
<evidence type="ECO:0000256" key="4">
    <source>
        <dbReference type="HAMAP-Rule" id="MF_01571"/>
    </source>
</evidence>
<name>A0ABS6DQJ6_9MOLU</name>
<dbReference type="Pfam" id="PF00587">
    <property type="entry name" value="tRNA-synt_2b"/>
    <property type="match status" value="1"/>
</dbReference>
<dbReference type="InterPro" id="IPR004154">
    <property type="entry name" value="Anticodon-bd"/>
</dbReference>
<keyword evidence="1 4" id="KW-0963">Cytoplasm</keyword>